<accession>A0A4V3ERI2</accession>
<keyword evidence="3 6" id="KW-0812">Transmembrane</keyword>
<keyword evidence="2" id="KW-0813">Transport</keyword>
<evidence type="ECO:0000256" key="2">
    <source>
        <dbReference type="ARBA" id="ARBA00022448"/>
    </source>
</evidence>
<comment type="subcellular location">
    <subcellularLocation>
        <location evidence="1">Membrane</location>
        <topology evidence="1">Multi-pass membrane protein</topology>
    </subcellularLocation>
</comment>
<evidence type="ECO:0000256" key="1">
    <source>
        <dbReference type="ARBA" id="ARBA00004141"/>
    </source>
</evidence>
<feature type="transmembrane region" description="Helical" evidence="6">
    <location>
        <begin position="45"/>
        <end position="69"/>
    </location>
</feature>
<evidence type="ECO:0000256" key="3">
    <source>
        <dbReference type="ARBA" id="ARBA00022692"/>
    </source>
</evidence>
<dbReference type="RefSeq" id="WP_133735649.1">
    <property type="nucleotide sequence ID" value="NZ_SOAX01000002.1"/>
</dbReference>
<organism evidence="7 8">
    <name type="scientific">Halospina denitrificans</name>
    <dbReference type="NCBI Taxonomy" id="332522"/>
    <lineage>
        <taxon>Bacteria</taxon>
        <taxon>Pseudomonadati</taxon>
        <taxon>Pseudomonadota</taxon>
        <taxon>Gammaproteobacteria</taxon>
        <taxon>Halospina</taxon>
    </lineage>
</organism>
<evidence type="ECO:0000256" key="4">
    <source>
        <dbReference type="ARBA" id="ARBA00022989"/>
    </source>
</evidence>
<feature type="transmembrane region" description="Helical" evidence="6">
    <location>
        <begin position="183"/>
        <end position="203"/>
    </location>
</feature>
<reference evidence="7 8" key="1">
    <citation type="submission" date="2019-03" db="EMBL/GenBank/DDBJ databases">
        <title>Genomic Encyclopedia of Type Strains, Phase IV (KMG-IV): sequencing the most valuable type-strain genomes for metagenomic binning, comparative biology and taxonomic classification.</title>
        <authorList>
            <person name="Goeker M."/>
        </authorList>
    </citation>
    <scope>NUCLEOTIDE SEQUENCE [LARGE SCALE GENOMIC DNA]</scope>
    <source>
        <strain evidence="7 8">DSM 15505</strain>
    </source>
</reference>
<feature type="transmembrane region" description="Helical" evidence="6">
    <location>
        <begin position="89"/>
        <end position="115"/>
    </location>
</feature>
<comment type="caution">
    <text evidence="7">The sequence shown here is derived from an EMBL/GenBank/DDBJ whole genome shotgun (WGS) entry which is preliminary data.</text>
</comment>
<evidence type="ECO:0000256" key="6">
    <source>
        <dbReference type="SAM" id="Phobius"/>
    </source>
</evidence>
<feature type="transmembrane region" description="Helical" evidence="6">
    <location>
        <begin position="259"/>
        <end position="282"/>
    </location>
</feature>
<dbReference type="GO" id="GO:0016020">
    <property type="term" value="C:membrane"/>
    <property type="evidence" value="ECO:0007669"/>
    <property type="project" value="UniProtKB-SubCell"/>
</dbReference>
<feature type="transmembrane region" description="Helical" evidence="6">
    <location>
        <begin position="377"/>
        <end position="401"/>
    </location>
</feature>
<dbReference type="OrthoDB" id="9762833at2"/>
<dbReference type="PANTHER" id="PTHR42948">
    <property type="entry name" value="TRANSPORTER"/>
    <property type="match status" value="1"/>
</dbReference>
<feature type="transmembrane region" description="Helical" evidence="6">
    <location>
        <begin position="347"/>
        <end position="365"/>
    </location>
</feature>
<name>A0A4V3ERI2_9GAMM</name>
<feature type="transmembrane region" description="Helical" evidence="6">
    <location>
        <begin position="152"/>
        <end position="171"/>
    </location>
</feature>
<sequence length="488" mass="51529">MATNSIAPASAWGSRWTFSLALAATVIGLGNLWRVPSAMVNYGGSAFLLVYVAVLFLAVVPVVMAELALARRCLMSPVPTLRRMSEGSLIAPLMPWAGWSMMLAACILLGLYGVVGGMGLSYLFRAALGELNGNPAAASALFTRFYSNQGDMAFWLLSFMALVVGISMKGLQRGLQSSLRTVMPLMLVVILVLVTVGAMSGKAGEASWTLFAFRWEDLGWSGGFHAVSLAFFSLAIGSGALMTLGAYMPGNASVPLSGIGVAATDLAITLLLGLGVISLLFAHQVASVSGFELVFVTLPQVFEAMPSGQLVGSLFYILVVLLAWTSALFVMEVLVARLSESLGGLRALAVALAAIPGCLAGLLAVRGVASGTGPDFFFWMSQLARLLFIPLGVLGVALLVGRFLRPQRVVSFLGLKGMRFRFWRLLMGVVVPLTVVATVGFGLYQQGPSLCDEYSPPWCGGGGDSFETPVYPLSEEPYGAIGDYDAED</sequence>
<dbReference type="Pfam" id="PF00209">
    <property type="entry name" value="SNF"/>
    <property type="match status" value="2"/>
</dbReference>
<dbReference type="PANTHER" id="PTHR42948:SF1">
    <property type="entry name" value="TRANSPORTER"/>
    <property type="match status" value="1"/>
</dbReference>
<keyword evidence="4 6" id="KW-1133">Transmembrane helix</keyword>
<evidence type="ECO:0000313" key="7">
    <source>
        <dbReference type="EMBL" id="TDT43588.1"/>
    </source>
</evidence>
<dbReference type="SUPFAM" id="SSF161070">
    <property type="entry name" value="SNF-like"/>
    <property type="match status" value="1"/>
</dbReference>
<evidence type="ECO:0000256" key="5">
    <source>
        <dbReference type="ARBA" id="ARBA00023136"/>
    </source>
</evidence>
<dbReference type="PROSITE" id="PS50267">
    <property type="entry name" value="NA_NEUROTRAN_SYMP_3"/>
    <property type="match status" value="1"/>
</dbReference>
<dbReference type="InterPro" id="IPR000175">
    <property type="entry name" value="Na/ntran_symport"/>
</dbReference>
<dbReference type="NCBIfam" id="NF037979">
    <property type="entry name" value="Na_transp"/>
    <property type="match status" value="1"/>
</dbReference>
<gene>
    <name evidence="7" type="ORF">DES49_1409</name>
</gene>
<evidence type="ECO:0000313" key="8">
    <source>
        <dbReference type="Proteomes" id="UP000295830"/>
    </source>
</evidence>
<feature type="transmembrane region" description="Helical" evidence="6">
    <location>
        <begin position="12"/>
        <end position="33"/>
    </location>
</feature>
<dbReference type="EMBL" id="SOAX01000002">
    <property type="protein sequence ID" value="TDT43588.1"/>
    <property type="molecule type" value="Genomic_DNA"/>
</dbReference>
<dbReference type="AlphaFoldDB" id="A0A4V3ERI2"/>
<dbReference type="PRINTS" id="PR00176">
    <property type="entry name" value="NANEUSMPORT"/>
</dbReference>
<keyword evidence="5 6" id="KW-0472">Membrane</keyword>
<proteinExistence type="predicted"/>
<protein>
    <submittedName>
        <fullName evidence="7">NSS family neurotransmitter:Na+ symporter</fullName>
    </submittedName>
</protein>
<feature type="transmembrane region" description="Helical" evidence="6">
    <location>
        <begin position="223"/>
        <end position="247"/>
    </location>
</feature>
<dbReference type="Proteomes" id="UP000295830">
    <property type="component" value="Unassembled WGS sequence"/>
</dbReference>
<feature type="transmembrane region" description="Helical" evidence="6">
    <location>
        <begin position="422"/>
        <end position="444"/>
    </location>
</feature>
<keyword evidence="8" id="KW-1185">Reference proteome</keyword>
<feature type="transmembrane region" description="Helical" evidence="6">
    <location>
        <begin position="314"/>
        <end position="335"/>
    </location>
</feature>
<dbReference type="InterPro" id="IPR037272">
    <property type="entry name" value="SNS_sf"/>
</dbReference>